<protein>
    <recommendedName>
        <fullName evidence="5">RING-type domain-containing protein</fullName>
    </recommendedName>
</protein>
<keyword evidence="2 4" id="KW-0863">Zinc-finger</keyword>
<evidence type="ECO:0000313" key="7">
    <source>
        <dbReference type="Proteomes" id="UP000593567"/>
    </source>
</evidence>
<dbReference type="AlphaFoldDB" id="A0A7J7JPJ7"/>
<dbReference type="Gene3D" id="3.30.40.10">
    <property type="entry name" value="Zinc/RING finger domain, C3HC4 (zinc finger)"/>
    <property type="match status" value="1"/>
</dbReference>
<proteinExistence type="predicted"/>
<dbReference type="InterPro" id="IPR001841">
    <property type="entry name" value="Znf_RING"/>
</dbReference>
<keyword evidence="7" id="KW-1185">Reference proteome</keyword>
<dbReference type="SUPFAM" id="SSF63825">
    <property type="entry name" value="YWTD domain"/>
    <property type="match status" value="1"/>
</dbReference>
<keyword evidence="1" id="KW-0479">Metal-binding</keyword>
<evidence type="ECO:0000256" key="4">
    <source>
        <dbReference type="PROSITE-ProRule" id="PRU00175"/>
    </source>
</evidence>
<name>A0A7J7JPJ7_BUGNE</name>
<dbReference type="SUPFAM" id="SSF57850">
    <property type="entry name" value="RING/U-box"/>
    <property type="match status" value="1"/>
</dbReference>
<dbReference type="Gene3D" id="2.120.10.30">
    <property type="entry name" value="TolB, C-terminal domain"/>
    <property type="match status" value="1"/>
</dbReference>
<evidence type="ECO:0000256" key="2">
    <source>
        <dbReference type="ARBA" id="ARBA00022771"/>
    </source>
</evidence>
<dbReference type="EMBL" id="VXIV02002104">
    <property type="protein sequence ID" value="KAF6027358.1"/>
    <property type="molecule type" value="Genomic_DNA"/>
</dbReference>
<dbReference type="SMART" id="SM00184">
    <property type="entry name" value="RING"/>
    <property type="match status" value="1"/>
</dbReference>
<reference evidence="6" key="1">
    <citation type="submission" date="2020-06" db="EMBL/GenBank/DDBJ databases">
        <title>Draft genome of Bugula neritina, a colonial animal packing powerful symbionts and potential medicines.</title>
        <authorList>
            <person name="Rayko M."/>
        </authorList>
    </citation>
    <scope>NUCLEOTIDE SEQUENCE [LARGE SCALE GENOMIC DNA]</scope>
    <source>
        <strain evidence="6">Kwan_BN1</strain>
    </source>
</reference>
<dbReference type="InterPro" id="IPR018957">
    <property type="entry name" value="Znf_C3HC4_RING-type"/>
</dbReference>
<feature type="domain" description="RING-type" evidence="5">
    <location>
        <begin position="22"/>
        <end position="67"/>
    </location>
</feature>
<dbReference type="Proteomes" id="UP000593567">
    <property type="component" value="Unassembled WGS sequence"/>
</dbReference>
<dbReference type="PROSITE" id="PS00518">
    <property type="entry name" value="ZF_RING_1"/>
    <property type="match status" value="1"/>
</dbReference>
<evidence type="ECO:0000259" key="5">
    <source>
        <dbReference type="PROSITE" id="PS50089"/>
    </source>
</evidence>
<dbReference type="InterPro" id="IPR013083">
    <property type="entry name" value="Znf_RING/FYVE/PHD"/>
</dbReference>
<dbReference type="InterPro" id="IPR017907">
    <property type="entry name" value="Znf_RING_CS"/>
</dbReference>
<organism evidence="6 7">
    <name type="scientific">Bugula neritina</name>
    <name type="common">Brown bryozoan</name>
    <name type="synonym">Sertularia neritina</name>
    <dbReference type="NCBI Taxonomy" id="10212"/>
    <lineage>
        <taxon>Eukaryota</taxon>
        <taxon>Metazoa</taxon>
        <taxon>Spiralia</taxon>
        <taxon>Lophotrochozoa</taxon>
        <taxon>Bryozoa</taxon>
        <taxon>Gymnolaemata</taxon>
        <taxon>Cheilostomatida</taxon>
        <taxon>Flustrina</taxon>
        <taxon>Buguloidea</taxon>
        <taxon>Bugulidae</taxon>
        <taxon>Bugula</taxon>
    </lineage>
</organism>
<gene>
    <name evidence="6" type="ORF">EB796_014333</name>
</gene>
<dbReference type="GO" id="GO:0008270">
    <property type="term" value="F:zinc ion binding"/>
    <property type="evidence" value="ECO:0007669"/>
    <property type="project" value="UniProtKB-KW"/>
</dbReference>
<comment type="caution">
    <text evidence="6">The sequence shown here is derived from an EMBL/GenBank/DDBJ whole genome shotgun (WGS) entry which is preliminary data.</text>
</comment>
<evidence type="ECO:0000313" key="6">
    <source>
        <dbReference type="EMBL" id="KAF6027358.1"/>
    </source>
</evidence>
<evidence type="ECO:0000256" key="1">
    <source>
        <dbReference type="ARBA" id="ARBA00022723"/>
    </source>
</evidence>
<accession>A0A7J7JPJ7</accession>
<sequence length="349" mass="39263">MATNKASKKKAAEPEKVVIPPCMVCKENKDVKILPCQHFICHQCLNKMITKAAASKRNNIPTCPTCKDALKLTAAEYPIYEIIEGGIKLDQCQVVTAKWCYDVSPSSLGGLLVGRVAGFDIVSDEAEIIKSVSTGTEAVVSIQHYNDKIYTVSLSGNNHQQVMEFDTSDYWETQRWSVSYVQHLSKLAVSNDKVYVTDPQKQVLQVYNLTGEIIKYIKHQTFENPVYFYLITPGNVLISDCKPSNRLYKLNCSEDKVVWSCDIDQPVGICCDRRGDIWVWSDKTRTLFVLCGETGKIKQEIRHEKFAEVAHFMGIHISEQNVLWAAAYDKGLIKFNITYPEADGTVNGT</sequence>
<dbReference type="Pfam" id="PF00097">
    <property type="entry name" value="zf-C3HC4"/>
    <property type="match status" value="1"/>
</dbReference>
<dbReference type="InterPro" id="IPR011042">
    <property type="entry name" value="6-blade_b-propeller_TolB-like"/>
</dbReference>
<dbReference type="PROSITE" id="PS50089">
    <property type="entry name" value="ZF_RING_2"/>
    <property type="match status" value="1"/>
</dbReference>
<keyword evidence="3" id="KW-0862">Zinc</keyword>
<evidence type="ECO:0000256" key="3">
    <source>
        <dbReference type="ARBA" id="ARBA00022833"/>
    </source>
</evidence>